<evidence type="ECO:0000256" key="7">
    <source>
        <dbReference type="ARBA" id="ARBA00023136"/>
    </source>
</evidence>
<dbReference type="PANTHER" id="PTHR43394:SF1">
    <property type="entry name" value="ATP-BINDING CASSETTE SUB-FAMILY B MEMBER 10, MITOCHONDRIAL"/>
    <property type="match status" value="1"/>
</dbReference>
<keyword evidence="3 8" id="KW-0812">Transmembrane</keyword>
<keyword evidence="12" id="KW-1185">Reference proteome</keyword>
<dbReference type="InterPro" id="IPR027417">
    <property type="entry name" value="P-loop_NTPase"/>
</dbReference>
<evidence type="ECO:0000313" key="12">
    <source>
        <dbReference type="Proteomes" id="UP000600877"/>
    </source>
</evidence>
<comment type="caution">
    <text evidence="11">The sequence shown here is derived from an EMBL/GenBank/DDBJ whole genome shotgun (WGS) entry which is preliminary data.</text>
</comment>
<protein>
    <submittedName>
        <fullName evidence="11">ABC transporter</fullName>
    </submittedName>
</protein>
<keyword evidence="5" id="KW-0067">ATP-binding</keyword>
<dbReference type="InterPro" id="IPR039421">
    <property type="entry name" value="Type_1_exporter"/>
</dbReference>
<dbReference type="NCBIfam" id="TIGR02204">
    <property type="entry name" value="MsbA_rel"/>
    <property type="match status" value="1"/>
</dbReference>
<keyword evidence="7 8" id="KW-0472">Membrane</keyword>
<evidence type="ECO:0000256" key="3">
    <source>
        <dbReference type="ARBA" id="ARBA00022692"/>
    </source>
</evidence>
<dbReference type="Proteomes" id="UP000600877">
    <property type="component" value="Unassembled WGS sequence"/>
</dbReference>
<dbReference type="InterPro" id="IPR011918">
    <property type="entry name" value="ABC_MsbA_ATP-bd"/>
</dbReference>
<dbReference type="InterPro" id="IPR036640">
    <property type="entry name" value="ABC1_TM_sf"/>
</dbReference>
<feature type="transmembrane region" description="Helical" evidence="8">
    <location>
        <begin position="249"/>
        <end position="269"/>
    </location>
</feature>
<accession>A0ABQ2YTQ3</accession>
<dbReference type="SMART" id="SM00382">
    <property type="entry name" value="AAA"/>
    <property type="match status" value="1"/>
</dbReference>
<evidence type="ECO:0000256" key="1">
    <source>
        <dbReference type="ARBA" id="ARBA00004651"/>
    </source>
</evidence>
<feature type="transmembrane region" description="Helical" evidence="8">
    <location>
        <begin position="281"/>
        <end position="300"/>
    </location>
</feature>
<dbReference type="EMBL" id="BMYW01000006">
    <property type="protein sequence ID" value="GGX92166.1"/>
    <property type="molecule type" value="Genomic_DNA"/>
</dbReference>
<feature type="transmembrane region" description="Helical" evidence="8">
    <location>
        <begin position="64"/>
        <end position="86"/>
    </location>
</feature>
<name>A0ABQ2YTQ3_9NEIS</name>
<keyword evidence="2" id="KW-1003">Cell membrane</keyword>
<comment type="subcellular location">
    <subcellularLocation>
        <location evidence="1">Cell membrane</location>
        <topology evidence="1">Multi-pass membrane protein</topology>
    </subcellularLocation>
</comment>
<dbReference type="PANTHER" id="PTHR43394">
    <property type="entry name" value="ATP-DEPENDENT PERMEASE MDL1, MITOCHONDRIAL"/>
    <property type="match status" value="1"/>
</dbReference>
<dbReference type="Pfam" id="PF00664">
    <property type="entry name" value="ABC_membrane"/>
    <property type="match status" value="1"/>
</dbReference>
<feature type="transmembrane region" description="Helical" evidence="8">
    <location>
        <begin position="27"/>
        <end position="52"/>
    </location>
</feature>
<evidence type="ECO:0000259" key="9">
    <source>
        <dbReference type="PROSITE" id="PS50893"/>
    </source>
</evidence>
<organism evidence="11 12">
    <name type="scientific">Vogesella alkaliphila</name>
    <dbReference type="NCBI Taxonomy" id="1193621"/>
    <lineage>
        <taxon>Bacteria</taxon>
        <taxon>Pseudomonadati</taxon>
        <taxon>Pseudomonadota</taxon>
        <taxon>Betaproteobacteria</taxon>
        <taxon>Neisseriales</taxon>
        <taxon>Chromobacteriaceae</taxon>
        <taxon>Vogesella</taxon>
    </lineage>
</organism>
<dbReference type="CDD" id="cd18575">
    <property type="entry name" value="ABC_6TM_bac_exporter_ABCB8_10_like"/>
    <property type="match status" value="1"/>
</dbReference>
<evidence type="ECO:0000259" key="10">
    <source>
        <dbReference type="PROSITE" id="PS50929"/>
    </source>
</evidence>
<dbReference type="PROSITE" id="PS50929">
    <property type="entry name" value="ABC_TM1F"/>
    <property type="match status" value="1"/>
</dbReference>
<evidence type="ECO:0000313" key="11">
    <source>
        <dbReference type="EMBL" id="GGX92166.1"/>
    </source>
</evidence>
<dbReference type="Gene3D" id="1.20.1560.10">
    <property type="entry name" value="ABC transporter type 1, transmembrane domain"/>
    <property type="match status" value="1"/>
</dbReference>
<gene>
    <name evidence="11" type="ORF">GCM10011290_19870</name>
</gene>
<evidence type="ECO:0000256" key="6">
    <source>
        <dbReference type="ARBA" id="ARBA00022989"/>
    </source>
</evidence>
<dbReference type="InterPro" id="IPR003439">
    <property type="entry name" value="ABC_transporter-like_ATP-bd"/>
</dbReference>
<keyword evidence="6 8" id="KW-1133">Transmembrane helix</keyword>
<dbReference type="SUPFAM" id="SSF52540">
    <property type="entry name" value="P-loop containing nucleoside triphosphate hydrolases"/>
    <property type="match status" value="1"/>
</dbReference>
<proteinExistence type="predicted"/>
<feature type="domain" description="ABC transmembrane type-1" evidence="10">
    <location>
        <begin position="28"/>
        <end position="308"/>
    </location>
</feature>
<dbReference type="Gene3D" id="3.40.50.300">
    <property type="entry name" value="P-loop containing nucleotide triphosphate hydrolases"/>
    <property type="match status" value="1"/>
</dbReference>
<evidence type="ECO:0000256" key="8">
    <source>
        <dbReference type="SAM" id="Phobius"/>
    </source>
</evidence>
<sequence length="587" mass="63099">MASPGLLQRLTPLSGLWPFLRPYRARALLAALALLVAAGATLLLPVAFRYLIDHAFVQREAVDGYFLALLALALVLALFTALRFYLVSWLGERVTADVRSAVYRHVIRMSPEYFETLQTGEVLSRLTTDTTLVQTVIGTSLSMGLRNLLLMLGGLVMLAVTSPSLTGYILVTLLLVILPILVFGRRVRTLSRASQDRIADSSAMAGETLNAVQTVQAFAQEARETVRFDGSVALGFDTALARIRARSQLTAVVIMLVFGAVVFVLWLGARAVLAGEMSSGLLAQFILYAVVTAGAIGAVAEVWGDLQRAAGATERLMALLALRSPVQPPAQPLPLPASGDGLQLHEVGFAYPSRLGQPSLSGISLAIRPGEQLALVGPSGAGKTTLFQLLLRFYDPQVGRITLNGVDVARLDPQALRRHIGIVLQDTVIFGASALENIRYGRPEATDEEVFAAARAAAAHEFIERLPEGYHSYLGERGVRLSGGQRQRIAIARAILKNPPILLLDEATSALDAESEQLVQQALERAAAGRTTIVIAHRLATVKQADRIVVLEQGRIVAEGKHAELLQRSPLYARLAALQFGLAEVAA</sequence>
<feature type="transmembrane region" description="Helical" evidence="8">
    <location>
        <begin position="144"/>
        <end position="161"/>
    </location>
</feature>
<dbReference type="SUPFAM" id="SSF90123">
    <property type="entry name" value="ABC transporter transmembrane region"/>
    <property type="match status" value="1"/>
</dbReference>
<dbReference type="InterPro" id="IPR017871">
    <property type="entry name" value="ABC_transporter-like_CS"/>
</dbReference>
<dbReference type="Pfam" id="PF00005">
    <property type="entry name" value="ABC_tran"/>
    <property type="match status" value="1"/>
</dbReference>
<keyword evidence="4" id="KW-0547">Nucleotide-binding</keyword>
<dbReference type="PROSITE" id="PS50893">
    <property type="entry name" value="ABC_TRANSPORTER_2"/>
    <property type="match status" value="1"/>
</dbReference>
<evidence type="ECO:0000256" key="2">
    <source>
        <dbReference type="ARBA" id="ARBA00022475"/>
    </source>
</evidence>
<feature type="transmembrane region" description="Helical" evidence="8">
    <location>
        <begin position="167"/>
        <end position="184"/>
    </location>
</feature>
<reference evidence="12" key="1">
    <citation type="journal article" date="2019" name="Int. J. Syst. Evol. Microbiol.">
        <title>The Global Catalogue of Microorganisms (GCM) 10K type strain sequencing project: providing services to taxonomists for standard genome sequencing and annotation.</title>
        <authorList>
            <consortium name="The Broad Institute Genomics Platform"/>
            <consortium name="The Broad Institute Genome Sequencing Center for Infectious Disease"/>
            <person name="Wu L."/>
            <person name="Ma J."/>
        </authorList>
    </citation>
    <scope>NUCLEOTIDE SEQUENCE [LARGE SCALE GENOMIC DNA]</scope>
    <source>
        <strain evidence="12">KCTC 32041</strain>
    </source>
</reference>
<dbReference type="InterPro" id="IPR011527">
    <property type="entry name" value="ABC1_TM_dom"/>
</dbReference>
<feature type="domain" description="ABC transporter" evidence="9">
    <location>
        <begin position="342"/>
        <end position="578"/>
    </location>
</feature>
<dbReference type="RefSeq" id="WP_189373985.1">
    <property type="nucleotide sequence ID" value="NZ_BMYW01000006.1"/>
</dbReference>
<dbReference type="InterPro" id="IPR003593">
    <property type="entry name" value="AAA+_ATPase"/>
</dbReference>
<evidence type="ECO:0000256" key="5">
    <source>
        <dbReference type="ARBA" id="ARBA00022840"/>
    </source>
</evidence>
<evidence type="ECO:0000256" key="4">
    <source>
        <dbReference type="ARBA" id="ARBA00022741"/>
    </source>
</evidence>
<dbReference type="PROSITE" id="PS00211">
    <property type="entry name" value="ABC_TRANSPORTER_1"/>
    <property type="match status" value="1"/>
</dbReference>